<keyword evidence="3" id="KW-0813">Transport</keyword>
<feature type="domain" description="Major facilitator superfamily (MFS) profile" evidence="12">
    <location>
        <begin position="34"/>
        <end position="444"/>
    </location>
</feature>
<dbReference type="FunFam" id="1.20.1250.20:FF:000001">
    <property type="entry name" value="Dicarboxylate MFS transporter"/>
    <property type="match status" value="1"/>
</dbReference>
<feature type="transmembrane region" description="Helical" evidence="11">
    <location>
        <begin position="388"/>
        <end position="410"/>
    </location>
</feature>
<feature type="transmembrane region" description="Helical" evidence="11">
    <location>
        <begin position="298"/>
        <end position="318"/>
    </location>
</feature>
<evidence type="ECO:0000256" key="7">
    <source>
        <dbReference type="ARBA" id="ARBA00022989"/>
    </source>
</evidence>
<dbReference type="KEGG" id="ntr:B0W44_09490"/>
<dbReference type="SUPFAM" id="SSF103473">
    <property type="entry name" value="MFS general substrate transporter"/>
    <property type="match status" value="1"/>
</dbReference>
<evidence type="ECO:0000256" key="2">
    <source>
        <dbReference type="ARBA" id="ARBA00008240"/>
    </source>
</evidence>
<proteinExistence type="inferred from homology"/>
<evidence type="ECO:0000256" key="6">
    <source>
        <dbReference type="ARBA" id="ARBA00022847"/>
    </source>
</evidence>
<dbReference type="EMBL" id="CP019699">
    <property type="protein sequence ID" value="AQS55969.1"/>
    <property type="molecule type" value="Genomic_DNA"/>
</dbReference>
<feature type="transmembrane region" description="Helical" evidence="11">
    <location>
        <begin position="352"/>
        <end position="376"/>
    </location>
</feature>
<dbReference type="InterPro" id="IPR020846">
    <property type="entry name" value="MFS_dom"/>
</dbReference>
<dbReference type="InterPro" id="IPR011701">
    <property type="entry name" value="MFS"/>
</dbReference>
<dbReference type="PANTHER" id="PTHR43528">
    <property type="entry name" value="ALPHA-KETOGLUTARATE PERMEASE"/>
    <property type="match status" value="1"/>
</dbReference>
<evidence type="ECO:0000256" key="8">
    <source>
        <dbReference type="ARBA" id="ARBA00023136"/>
    </source>
</evidence>
<feature type="transmembrane region" description="Helical" evidence="11">
    <location>
        <begin position="106"/>
        <end position="128"/>
    </location>
</feature>
<evidence type="ECO:0000256" key="11">
    <source>
        <dbReference type="SAM" id="Phobius"/>
    </source>
</evidence>
<dbReference type="Pfam" id="PF07690">
    <property type="entry name" value="MFS_1"/>
    <property type="match status" value="1"/>
</dbReference>
<dbReference type="Proteomes" id="UP000188603">
    <property type="component" value="Chromosome"/>
</dbReference>
<accession>A0A1U9K7C7</accession>
<dbReference type="InterPro" id="IPR005829">
    <property type="entry name" value="Sugar_transporter_CS"/>
</dbReference>
<comment type="similarity">
    <text evidence="2">Belongs to the major facilitator superfamily. Metabolite:H+ Symporter (MHS) family (TC 2.A.1.6) family.</text>
</comment>
<keyword evidence="4" id="KW-1003">Cell membrane</keyword>
<dbReference type="GO" id="GO:0005886">
    <property type="term" value="C:plasma membrane"/>
    <property type="evidence" value="ECO:0007669"/>
    <property type="project" value="UniProtKB-SubCell"/>
</dbReference>
<sequence length="487" mass="53574">MVDKKKRFTFKKRSKRKLKEDDITVIDLEKAKRAVVTTGIGNAMEWFDFGIYSYLAPTIGKVFFPDLTGTMQLVYSFATFAVAFLVRPIGGVFFGMLGDRIGRKKVLAITLIMMALATLSIGLIPSYASIGGTATVLLLVARLFQGFSTGGEYAGAMTFIAESTPDKRRGVMSSGLEVGTLVGYIAAASLVTLLTYTLGPDNMVEWGWRIPFIGAAPVGFIGFYLRRRLGETPAFEAMKSQDQDVDEASVTDILLYHRKPLLIGMILVFFYNVVNYTILSYMPSHLTAVLGYGETGGLLLIVIVMVIMIPIVLTMGYFSDRIGAKRIIQGGLIGLILFSIPAFLLIKSGNTWLVFLGLMIVAIFSASFQGTMPSLLPSMFFTHVRNGALAITYNVSASVFGGTTPFVVSWLISVMGDRMVPAYYMVFASVIGIFVVSYFVKEISGKPLRGSPPAVSGEDEIQEVLDEHEDSLWWQEEKEEIEKKKED</sequence>
<keyword evidence="8 11" id="KW-0472">Membrane</keyword>
<dbReference type="PROSITE" id="PS00217">
    <property type="entry name" value="SUGAR_TRANSPORT_2"/>
    <property type="match status" value="1"/>
</dbReference>
<dbReference type="OrthoDB" id="9783227at2"/>
<gene>
    <name evidence="13" type="ORF">B0W44_09490</name>
</gene>
<comment type="subcellular location">
    <subcellularLocation>
        <location evidence="1">Cell membrane</location>
        <topology evidence="1">Multi-pass membrane protein</topology>
    </subcellularLocation>
</comment>
<dbReference type="InterPro" id="IPR051084">
    <property type="entry name" value="H+-coupled_symporters"/>
</dbReference>
<protein>
    <recommendedName>
        <fullName evidence="10">Putative proline/betaine transporter</fullName>
    </recommendedName>
</protein>
<feature type="transmembrane region" description="Helical" evidence="11">
    <location>
        <begin position="73"/>
        <end position="94"/>
    </location>
</feature>
<keyword evidence="7 11" id="KW-1133">Transmembrane helix</keyword>
<evidence type="ECO:0000256" key="10">
    <source>
        <dbReference type="ARBA" id="ARBA00039918"/>
    </source>
</evidence>
<dbReference type="PROSITE" id="PS50850">
    <property type="entry name" value="MFS"/>
    <property type="match status" value="1"/>
</dbReference>
<dbReference type="CDD" id="cd17366">
    <property type="entry name" value="MFS_ProP"/>
    <property type="match status" value="1"/>
</dbReference>
<dbReference type="AlphaFoldDB" id="A0A1U9K7C7"/>
<feature type="transmembrane region" description="Helical" evidence="11">
    <location>
        <begin position="422"/>
        <end position="440"/>
    </location>
</feature>
<dbReference type="STRING" id="1471761.B0W44_09490"/>
<feature type="transmembrane region" description="Helical" evidence="11">
    <location>
        <begin position="134"/>
        <end position="154"/>
    </location>
</feature>
<reference evidence="13 14" key="1">
    <citation type="journal article" date="2015" name="Int. J. Syst. Evol. Microbiol.">
        <title>Novibacillus thermophilus gen. nov., sp. nov., a Gram-staining-negative and moderately thermophilic member of the family Thermoactinomycetaceae.</title>
        <authorList>
            <person name="Yang G."/>
            <person name="Chen J."/>
            <person name="Zhou S."/>
        </authorList>
    </citation>
    <scope>NUCLEOTIDE SEQUENCE [LARGE SCALE GENOMIC DNA]</scope>
    <source>
        <strain evidence="13 14">SG-1</strain>
    </source>
</reference>
<dbReference type="Gene3D" id="1.20.1250.20">
    <property type="entry name" value="MFS general substrate transporter like domains"/>
    <property type="match status" value="2"/>
</dbReference>
<evidence type="ECO:0000256" key="5">
    <source>
        <dbReference type="ARBA" id="ARBA00022692"/>
    </source>
</evidence>
<feature type="transmembrane region" description="Helical" evidence="11">
    <location>
        <begin position="175"/>
        <end position="194"/>
    </location>
</feature>
<feature type="transmembrane region" description="Helical" evidence="11">
    <location>
        <begin position="206"/>
        <end position="225"/>
    </location>
</feature>
<comment type="function">
    <text evidence="9">May be a proton symporter involved in the uptake of osmolytes such as proline and glycine betaine.</text>
</comment>
<feature type="transmembrane region" description="Helical" evidence="11">
    <location>
        <begin position="327"/>
        <end position="346"/>
    </location>
</feature>
<keyword evidence="5 11" id="KW-0812">Transmembrane</keyword>
<evidence type="ECO:0000256" key="1">
    <source>
        <dbReference type="ARBA" id="ARBA00004651"/>
    </source>
</evidence>
<evidence type="ECO:0000259" key="12">
    <source>
        <dbReference type="PROSITE" id="PS50850"/>
    </source>
</evidence>
<dbReference type="PANTHER" id="PTHR43528:SF1">
    <property type="entry name" value="ALPHA-KETOGLUTARATE PERMEASE"/>
    <property type="match status" value="1"/>
</dbReference>
<dbReference type="GO" id="GO:0015293">
    <property type="term" value="F:symporter activity"/>
    <property type="evidence" value="ECO:0007669"/>
    <property type="project" value="UniProtKB-KW"/>
</dbReference>
<evidence type="ECO:0000313" key="14">
    <source>
        <dbReference type="Proteomes" id="UP000188603"/>
    </source>
</evidence>
<dbReference type="RefSeq" id="WP_077719831.1">
    <property type="nucleotide sequence ID" value="NZ_CP019699.1"/>
</dbReference>
<keyword evidence="6" id="KW-0769">Symport</keyword>
<name>A0A1U9K7C7_9BACL</name>
<organism evidence="13 14">
    <name type="scientific">Novibacillus thermophilus</name>
    <dbReference type="NCBI Taxonomy" id="1471761"/>
    <lineage>
        <taxon>Bacteria</taxon>
        <taxon>Bacillati</taxon>
        <taxon>Bacillota</taxon>
        <taxon>Bacilli</taxon>
        <taxon>Bacillales</taxon>
        <taxon>Thermoactinomycetaceae</taxon>
        <taxon>Novibacillus</taxon>
    </lineage>
</organism>
<evidence type="ECO:0000313" key="13">
    <source>
        <dbReference type="EMBL" id="AQS55969.1"/>
    </source>
</evidence>
<evidence type="ECO:0000256" key="4">
    <source>
        <dbReference type="ARBA" id="ARBA00022475"/>
    </source>
</evidence>
<evidence type="ECO:0000256" key="9">
    <source>
        <dbReference type="ARBA" id="ARBA00037295"/>
    </source>
</evidence>
<keyword evidence="14" id="KW-1185">Reference proteome</keyword>
<dbReference type="InterPro" id="IPR036259">
    <property type="entry name" value="MFS_trans_sf"/>
</dbReference>
<evidence type="ECO:0000256" key="3">
    <source>
        <dbReference type="ARBA" id="ARBA00022448"/>
    </source>
</evidence>
<feature type="transmembrane region" description="Helical" evidence="11">
    <location>
        <begin position="261"/>
        <end position="278"/>
    </location>
</feature>